<accession>A0A0R1DIY3</accession>
<dbReference type="AlphaFoldDB" id="A0A0R1DIY3"/>
<feature type="chain" id="PRO_5006402606" description="BPTI/Kunitz inhibitor domain-containing protein" evidence="1">
    <location>
        <begin position="20"/>
        <end position="76"/>
    </location>
</feature>
<evidence type="ECO:0000256" key="1">
    <source>
        <dbReference type="SAM" id="SignalP"/>
    </source>
</evidence>
<dbReference type="Proteomes" id="UP000002282">
    <property type="component" value="Chromosome 2L"/>
</dbReference>
<evidence type="ECO:0000313" key="2">
    <source>
        <dbReference type="EMBL" id="KRJ97227.1"/>
    </source>
</evidence>
<reference evidence="2 3" key="2">
    <citation type="journal article" date="2007" name="PLoS Biol.">
        <title>Principles of genome evolution in the Drosophila melanogaster species group.</title>
        <authorList>
            <person name="Ranz J.M."/>
            <person name="Maurin D."/>
            <person name="Chan Y.S."/>
            <person name="von Grotthuss M."/>
            <person name="Hillier L.W."/>
            <person name="Roote J."/>
            <person name="Ashburner M."/>
            <person name="Bergman C.M."/>
        </authorList>
    </citation>
    <scope>NUCLEOTIDE SEQUENCE [LARGE SCALE GENOMIC DNA]</scope>
    <source>
        <strain evidence="3">Tai18E2 / Tucson 14021-0261.01</strain>
    </source>
</reference>
<dbReference type="OrthoDB" id="7861027at2759"/>
<keyword evidence="1" id="KW-0732">Signal</keyword>
<name>A0A0R1DIY3_DROYA</name>
<dbReference type="KEGG" id="dya:Dyak_GE28892"/>
<protein>
    <recommendedName>
        <fullName evidence="4">BPTI/Kunitz inhibitor domain-containing protein</fullName>
    </recommendedName>
</protein>
<dbReference type="EMBL" id="CM000157">
    <property type="protein sequence ID" value="KRJ97227.1"/>
    <property type="molecule type" value="Genomic_DNA"/>
</dbReference>
<evidence type="ECO:0008006" key="4">
    <source>
        <dbReference type="Google" id="ProtNLM"/>
    </source>
</evidence>
<proteinExistence type="predicted"/>
<reference evidence="2 3" key="1">
    <citation type="journal article" date="2007" name="Nature">
        <title>Evolution of genes and genomes on the Drosophila phylogeny.</title>
        <authorList>
            <consortium name="Drosophila 12 Genomes Consortium"/>
            <person name="Clark A.G."/>
            <person name="Eisen M.B."/>
            <person name="Smith D.R."/>
            <person name="Bergman C.M."/>
            <person name="Oliver B."/>
            <person name="Markow T.A."/>
            <person name="Kaufman T.C."/>
            <person name="Kellis M."/>
            <person name="Gelbart W."/>
            <person name="Iyer V.N."/>
            <person name="Pollard D.A."/>
            <person name="Sackton T.B."/>
            <person name="Larracuente A.M."/>
            <person name="Singh N.D."/>
            <person name="Abad J.P."/>
            <person name="Abt D.N."/>
            <person name="Adryan B."/>
            <person name="Aguade M."/>
            <person name="Akashi H."/>
            <person name="Anderson W.W."/>
            <person name="Aquadro C.F."/>
            <person name="Ardell D.H."/>
            <person name="Arguello R."/>
            <person name="Artieri C.G."/>
            <person name="Barbash D.A."/>
            <person name="Barker D."/>
            <person name="Barsanti P."/>
            <person name="Batterham P."/>
            <person name="Batzoglou S."/>
            <person name="Begun D."/>
            <person name="Bhutkar A."/>
            <person name="Blanco E."/>
            <person name="Bosak S.A."/>
            <person name="Bradley R.K."/>
            <person name="Brand A.D."/>
            <person name="Brent M.R."/>
            <person name="Brooks A.N."/>
            <person name="Brown R.H."/>
            <person name="Butlin R.K."/>
            <person name="Caggese C."/>
            <person name="Calvi B.R."/>
            <person name="Bernardo de Carvalho A."/>
            <person name="Caspi A."/>
            <person name="Castrezana S."/>
            <person name="Celniker S.E."/>
            <person name="Chang J.L."/>
            <person name="Chapple C."/>
            <person name="Chatterji S."/>
            <person name="Chinwalla A."/>
            <person name="Civetta A."/>
            <person name="Clifton S.W."/>
            <person name="Comeron J.M."/>
            <person name="Costello J.C."/>
            <person name="Coyne J.A."/>
            <person name="Daub J."/>
            <person name="David R.G."/>
            <person name="Delcher A.L."/>
            <person name="Delehaunty K."/>
            <person name="Do C.B."/>
            <person name="Ebling H."/>
            <person name="Edwards K."/>
            <person name="Eickbush T."/>
            <person name="Evans J.D."/>
            <person name="Filipski A."/>
            <person name="Findeiss S."/>
            <person name="Freyhult E."/>
            <person name="Fulton L."/>
            <person name="Fulton R."/>
            <person name="Garcia A.C."/>
            <person name="Gardiner A."/>
            <person name="Garfield D.A."/>
            <person name="Garvin B.E."/>
            <person name="Gibson G."/>
            <person name="Gilbert D."/>
            <person name="Gnerre S."/>
            <person name="Godfrey J."/>
            <person name="Good R."/>
            <person name="Gotea V."/>
            <person name="Gravely B."/>
            <person name="Greenberg A.J."/>
            <person name="Griffiths-Jones S."/>
            <person name="Gross S."/>
            <person name="Guigo R."/>
            <person name="Gustafson E.A."/>
            <person name="Haerty W."/>
            <person name="Hahn M.W."/>
            <person name="Halligan D.L."/>
            <person name="Halpern A.L."/>
            <person name="Halter G.M."/>
            <person name="Han M.V."/>
            <person name="Heger A."/>
            <person name="Hillier L."/>
            <person name="Hinrichs A.S."/>
            <person name="Holmes I."/>
            <person name="Hoskins R.A."/>
            <person name="Hubisz M.J."/>
            <person name="Hultmark D."/>
            <person name="Huntley M.A."/>
            <person name="Jaffe D.B."/>
            <person name="Jagadeeshan S."/>
            <person name="Jeck W.R."/>
            <person name="Johnson J."/>
            <person name="Jones C.D."/>
            <person name="Jordan W.C."/>
            <person name="Karpen G.H."/>
            <person name="Kataoka E."/>
            <person name="Keightley P.D."/>
            <person name="Kheradpour P."/>
            <person name="Kirkness E.F."/>
            <person name="Koerich L.B."/>
            <person name="Kristiansen K."/>
            <person name="Kudrna D."/>
            <person name="Kulathinal R.J."/>
            <person name="Kumar S."/>
            <person name="Kwok R."/>
            <person name="Lander E."/>
            <person name="Langley C.H."/>
            <person name="Lapoint R."/>
            <person name="Lazzaro B.P."/>
            <person name="Lee S.J."/>
            <person name="Levesque L."/>
            <person name="Li R."/>
            <person name="Lin C.F."/>
            <person name="Lin M.F."/>
            <person name="Lindblad-Toh K."/>
            <person name="Llopart A."/>
            <person name="Long M."/>
            <person name="Low L."/>
            <person name="Lozovsky E."/>
            <person name="Lu J."/>
            <person name="Luo M."/>
            <person name="Machado C.A."/>
            <person name="Makalowski W."/>
            <person name="Marzo M."/>
            <person name="Matsuda M."/>
            <person name="Matzkin L."/>
            <person name="McAllister B."/>
            <person name="McBride C.S."/>
            <person name="McKernan B."/>
            <person name="McKernan K."/>
            <person name="Mendez-Lago M."/>
            <person name="Minx P."/>
            <person name="Mollenhauer M.U."/>
            <person name="Montooth K."/>
            <person name="Mount S.M."/>
            <person name="Mu X."/>
            <person name="Myers E."/>
            <person name="Negre B."/>
            <person name="Newfeld S."/>
            <person name="Nielsen R."/>
            <person name="Noor M.A."/>
            <person name="O'Grady P."/>
            <person name="Pachter L."/>
            <person name="Papaceit M."/>
            <person name="Parisi M.J."/>
            <person name="Parisi M."/>
            <person name="Parts L."/>
            <person name="Pedersen J.S."/>
            <person name="Pesole G."/>
            <person name="Phillippy A.M."/>
            <person name="Ponting C.P."/>
            <person name="Pop M."/>
            <person name="Porcelli D."/>
            <person name="Powell J.R."/>
            <person name="Prohaska S."/>
            <person name="Pruitt K."/>
            <person name="Puig M."/>
            <person name="Quesneville H."/>
            <person name="Ram K.R."/>
            <person name="Rand D."/>
            <person name="Rasmussen M.D."/>
            <person name="Reed L.K."/>
            <person name="Reenan R."/>
            <person name="Reily A."/>
            <person name="Remington K.A."/>
            <person name="Rieger T.T."/>
            <person name="Ritchie M.G."/>
            <person name="Robin C."/>
            <person name="Rogers Y.H."/>
            <person name="Rohde C."/>
            <person name="Rozas J."/>
            <person name="Rubenfield M.J."/>
            <person name="Ruiz A."/>
            <person name="Russo S."/>
            <person name="Salzberg S.L."/>
            <person name="Sanchez-Gracia A."/>
            <person name="Saranga D.J."/>
            <person name="Sato H."/>
            <person name="Schaeffer S.W."/>
            <person name="Schatz M.C."/>
            <person name="Schlenke T."/>
            <person name="Schwartz R."/>
            <person name="Segarra C."/>
            <person name="Singh R.S."/>
            <person name="Sirot L."/>
            <person name="Sirota M."/>
            <person name="Sisneros N.B."/>
            <person name="Smith C.D."/>
            <person name="Smith T.F."/>
            <person name="Spieth J."/>
            <person name="Stage D.E."/>
            <person name="Stark A."/>
            <person name="Stephan W."/>
            <person name="Strausberg R.L."/>
            <person name="Strempel S."/>
            <person name="Sturgill D."/>
            <person name="Sutton G."/>
            <person name="Sutton G.G."/>
            <person name="Tao W."/>
            <person name="Teichmann S."/>
            <person name="Tobari Y.N."/>
            <person name="Tomimura Y."/>
            <person name="Tsolas J.M."/>
            <person name="Valente V.L."/>
            <person name="Venter E."/>
            <person name="Venter J.C."/>
            <person name="Vicario S."/>
            <person name="Vieira F.G."/>
            <person name="Vilella A.J."/>
            <person name="Villasante A."/>
            <person name="Walenz B."/>
            <person name="Wang J."/>
            <person name="Wasserman M."/>
            <person name="Watts T."/>
            <person name="Wilson D."/>
            <person name="Wilson R.K."/>
            <person name="Wing R.A."/>
            <person name="Wolfner M.F."/>
            <person name="Wong A."/>
            <person name="Wong G.K."/>
            <person name="Wu C.I."/>
            <person name="Wu G."/>
            <person name="Yamamoto D."/>
            <person name="Yang H.P."/>
            <person name="Yang S.P."/>
            <person name="Yorke J.A."/>
            <person name="Yoshida K."/>
            <person name="Zdobnov E."/>
            <person name="Zhang P."/>
            <person name="Zhang Y."/>
            <person name="Zimin A.V."/>
            <person name="Baldwin J."/>
            <person name="Abdouelleil A."/>
            <person name="Abdulkadir J."/>
            <person name="Abebe A."/>
            <person name="Abera B."/>
            <person name="Abreu J."/>
            <person name="Acer S.C."/>
            <person name="Aftuck L."/>
            <person name="Alexander A."/>
            <person name="An P."/>
            <person name="Anderson E."/>
            <person name="Anderson S."/>
            <person name="Arachi H."/>
            <person name="Azer M."/>
            <person name="Bachantsang P."/>
            <person name="Barry A."/>
            <person name="Bayul T."/>
            <person name="Berlin A."/>
            <person name="Bessette D."/>
            <person name="Bloom T."/>
            <person name="Blye J."/>
            <person name="Boguslavskiy L."/>
            <person name="Bonnet C."/>
            <person name="Boukhgalter B."/>
            <person name="Bourzgui I."/>
            <person name="Brown A."/>
            <person name="Cahill P."/>
            <person name="Channer S."/>
            <person name="Cheshatsang Y."/>
            <person name="Chuda L."/>
            <person name="Citroen M."/>
            <person name="Collymore A."/>
            <person name="Cooke P."/>
            <person name="Costello M."/>
            <person name="D'Aco K."/>
            <person name="Daza R."/>
            <person name="De Haan G."/>
            <person name="DeGray S."/>
            <person name="DeMaso C."/>
            <person name="Dhargay N."/>
            <person name="Dooley K."/>
            <person name="Dooley E."/>
            <person name="Doricent M."/>
            <person name="Dorje P."/>
            <person name="Dorjee K."/>
            <person name="Dupes A."/>
            <person name="Elong R."/>
            <person name="Falk J."/>
            <person name="Farina A."/>
            <person name="Faro S."/>
            <person name="Ferguson D."/>
            <person name="Fisher S."/>
            <person name="Foley C.D."/>
            <person name="Franke A."/>
            <person name="Friedrich D."/>
            <person name="Gadbois L."/>
            <person name="Gearin G."/>
            <person name="Gearin C.R."/>
            <person name="Giannoukos G."/>
            <person name="Goode T."/>
            <person name="Graham J."/>
            <person name="Grandbois E."/>
            <person name="Grewal S."/>
            <person name="Gyaltsen K."/>
            <person name="Hafez N."/>
            <person name="Hagos B."/>
            <person name="Hall J."/>
            <person name="Henson C."/>
            <person name="Hollinger A."/>
            <person name="Honan T."/>
            <person name="Huard M.D."/>
            <person name="Hughes L."/>
            <person name="Hurhula B."/>
            <person name="Husby M.E."/>
            <person name="Kamat A."/>
            <person name="Kanga B."/>
            <person name="Kashin S."/>
            <person name="Khazanovich D."/>
            <person name="Kisner P."/>
            <person name="Lance K."/>
            <person name="Lara M."/>
            <person name="Lee W."/>
            <person name="Lennon N."/>
            <person name="Letendre F."/>
            <person name="LeVine R."/>
            <person name="Lipovsky A."/>
            <person name="Liu X."/>
            <person name="Liu J."/>
            <person name="Liu S."/>
            <person name="Lokyitsang T."/>
            <person name="Lokyitsang Y."/>
            <person name="Lubonja R."/>
            <person name="Lui A."/>
            <person name="MacDonald P."/>
            <person name="Magnisalis V."/>
            <person name="Maru K."/>
            <person name="Matthews C."/>
            <person name="McCusker W."/>
            <person name="McDonough S."/>
            <person name="Mehta T."/>
            <person name="Meldrim J."/>
            <person name="Meneus L."/>
            <person name="Mihai O."/>
            <person name="Mihalev A."/>
            <person name="Mihova T."/>
            <person name="Mittelman R."/>
            <person name="Mlenga V."/>
            <person name="Montmayeur A."/>
            <person name="Mulrain L."/>
            <person name="Navidi A."/>
            <person name="Naylor J."/>
            <person name="Negash T."/>
            <person name="Nguyen T."/>
            <person name="Nguyen N."/>
            <person name="Nicol R."/>
            <person name="Norbu C."/>
            <person name="Norbu N."/>
            <person name="Novod N."/>
            <person name="O'Neill B."/>
            <person name="Osman S."/>
            <person name="Markiewicz E."/>
            <person name="Oyono O.L."/>
            <person name="Patti C."/>
            <person name="Phunkhang P."/>
            <person name="Pierre F."/>
            <person name="Priest M."/>
            <person name="Raghuraman S."/>
            <person name="Rege F."/>
            <person name="Reyes R."/>
            <person name="Rise C."/>
            <person name="Rogov P."/>
            <person name="Ross K."/>
            <person name="Ryan E."/>
            <person name="Settipalli S."/>
            <person name="Shea T."/>
            <person name="Sherpa N."/>
            <person name="Shi L."/>
            <person name="Shih D."/>
            <person name="Sparrow T."/>
            <person name="Spaulding J."/>
            <person name="Stalker J."/>
            <person name="Stange-Thomann N."/>
            <person name="Stavropoulos S."/>
            <person name="Stone C."/>
            <person name="Strader C."/>
            <person name="Tesfaye S."/>
            <person name="Thomson T."/>
            <person name="Thoulutsang Y."/>
            <person name="Thoulutsang D."/>
            <person name="Topham K."/>
            <person name="Topping I."/>
            <person name="Tsamla T."/>
            <person name="Vassiliev H."/>
            <person name="Vo A."/>
            <person name="Wangchuk T."/>
            <person name="Wangdi T."/>
            <person name="Weiand M."/>
            <person name="Wilkinson J."/>
            <person name="Wilson A."/>
            <person name="Yadav S."/>
            <person name="Young G."/>
            <person name="Yu Q."/>
            <person name="Zembek L."/>
            <person name="Zhong D."/>
            <person name="Zimmer A."/>
            <person name="Zwirko Z."/>
            <person name="Jaffe D.B."/>
            <person name="Alvarez P."/>
            <person name="Brockman W."/>
            <person name="Butler J."/>
            <person name="Chin C."/>
            <person name="Gnerre S."/>
            <person name="Grabherr M."/>
            <person name="Kleber M."/>
            <person name="Mauceli E."/>
            <person name="MacCallum I."/>
        </authorList>
    </citation>
    <scope>NUCLEOTIDE SEQUENCE [LARGE SCALE GENOMIC DNA]</scope>
    <source>
        <strain evidence="3">Tai18E2 / Tucson 14021-0261.01</strain>
    </source>
</reference>
<gene>
    <name evidence="2" type="primary">Dyak\GE28892</name>
    <name evidence="2" type="synonym">GE28892</name>
    <name evidence="2" type="ORF">Dyak_GE28892</name>
</gene>
<organism evidence="2 3">
    <name type="scientific">Drosophila yakuba</name>
    <name type="common">Fruit fly</name>
    <dbReference type="NCBI Taxonomy" id="7245"/>
    <lineage>
        <taxon>Eukaryota</taxon>
        <taxon>Metazoa</taxon>
        <taxon>Ecdysozoa</taxon>
        <taxon>Arthropoda</taxon>
        <taxon>Hexapoda</taxon>
        <taxon>Insecta</taxon>
        <taxon>Pterygota</taxon>
        <taxon>Neoptera</taxon>
        <taxon>Endopterygota</taxon>
        <taxon>Diptera</taxon>
        <taxon>Brachycera</taxon>
        <taxon>Muscomorpha</taxon>
        <taxon>Ephydroidea</taxon>
        <taxon>Drosophilidae</taxon>
        <taxon>Drosophila</taxon>
        <taxon>Sophophora</taxon>
    </lineage>
</organism>
<evidence type="ECO:0000313" key="3">
    <source>
        <dbReference type="Proteomes" id="UP000002282"/>
    </source>
</evidence>
<keyword evidence="3" id="KW-1185">Reference proteome</keyword>
<feature type="signal peptide" evidence="1">
    <location>
        <begin position="1"/>
        <end position="19"/>
    </location>
</feature>
<sequence>MRSIYIVLILFCFCDPITSQNPICGIKTSFVGKCKGFSYIPRKQRCVRITGPCSGRGNFFKHLMDCRANCEGYRGR</sequence>